<proteinExistence type="inferred from homology"/>
<dbReference type="Gene3D" id="6.10.110.10">
    <property type="match status" value="1"/>
</dbReference>
<dbReference type="InterPro" id="IPR038213">
    <property type="entry name" value="IFI6/IFI27-like_sf"/>
</dbReference>
<dbReference type="Pfam" id="PF06140">
    <property type="entry name" value="Ifi-6-16"/>
    <property type="match status" value="1"/>
</dbReference>
<dbReference type="InterPro" id="IPR011009">
    <property type="entry name" value="Kinase-like_dom_sf"/>
</dbReference>
<keyword evidence="5 6" id="KW-0472">Membrane</keyword>
<comment type="subcellular location">
    <subcellularLocation>
        <location evidence="1">Membrane</location>
        <topology evidence="1">Multi-pass membrane protein</topology>
    </subcellularLocation>
</comment>
<evidence type="ECO:0000256" key="4">
    <source>
        <dbReference type="ARBA" id="ARBA00022989"/>
    </source>
</evidence>
<keyword evidence="3 6" id="KW-0812">Transmembrane</keyword>
<evidence type="ECO:0000313" key="7">
    <source>
        <dbReference type="EMBL" id="KAK0701567.1"/>
    </source>
</evidence>
<dbReference type="EMBL" id="JAUIRO010000009">
    <property type="protein sequence ID" value="KAK0701567.1"/>
    <property type="molecule type" value="Genomic_DNA"/>
</dbReference>
<organism evidence="7 8">
    <name type="scientific">Lasiosphaeria miniovina</name>
    <dbReference type="NCBI Taxonomy" id="1954250"/>
    <lineage>
        <taxon>Eukaryota</taxon>
        <taxon>Fungi</taxon>
        <taxon>Dikarya</taxon>
        <taxon>Ascomycota</taxon>
        <taxon>Pezizomycotina</taxon>
        <taxon>Sordariomycetes</taxon>
        <taxon>Sordariomycetidae</taxon>
        <taxon>Sordariales</taxon>
        <taxon>Lasiosphaeriaceae</taxon>
        <taxon>Lasiosphaeria</taxon>
    </lineage>
</organism>
<feature type="transmembrane region" description="Helical" evidence="6">
    <location>
        <begin position="199"/>
        <end position="220"/>
    </location>
</feature>
<evidence type="ECO:0000256" key="2">
    <source>
        <dbReference type="ARBA" id="ARBA00007262"/>
    </source>
</evidence>
<dbReference type="PANTHER" id="PTHR16932:SF18">
    <property type="entry name" value="INTERFERON, ALPHA-INDUCIBLE PROTEIN 27-LIKE 2"/>
    <property type="match status" value="1"/>
</dbReference>
<dbReference type="RefSeq" id="XP_060289231.1">
    <property type="nucleotide sequence ID" value="XM_060435493.1"/>
</dbReference>
<keyword evidence="8" id="KW-1185">Reference proteome</keyword>
<evidence type="ECO:0000256" key="6">
    <source>
        <dbReference type="SAM" id="Phobius"/>
    </source>
</evidence>
<gene>
    <name evidence="7" type="ORF">B0T26DRAFT_523377</name>
</gene>
<comment type="caution">
    <text evidence="7">The sequence shown here is derived from an EMBL/GenBank/DDBJ whole genome shotgun (WGS) entry which is preliminary data.</text>
</comment>
<sequence length="293" mass="31466">MADEEITCCVFVNRALARDDVSTKVCIGLCPNTTMETRLMWAREIAREFLSWSNGDSIRPWMFICSFDGTVERLAMQPPKGDYDKVYPVRCRIPPGTILRLGKEERNKRSEMFALGSLLYEVNSGNKPFKELNDDEVQLRFSKGKFPDDVESLQLCPAILFCWNLGVLEETEAESIYNRIVGGAGSYIRAHPVSFTIQAVGVCALTASVVTVPVLGLVGFSATGSLAGSMAAAWQSSVGSVAAGSAFAWCQSAAMGGAALNGVFGLGATGAGVVGAGTLPILAEKVQSVFRRR</sequence>
<accession>A0AA39ZQ09</accession>
<evidence type="ECO:0000256" key="1">
    <source>
        <dbReference type="ARBA" id="ARBA00004141"/>
    </source>
</evidence>
<feature type="transmembrane region" description="Helical" evidence="6">
    <location>
        <begin position="232"/>
        <end position="254"/>
    </location>
</feature>
<protein>
    <submittedName>
        <fullName evidence="7">Uncharacterized protein</fullName>
    </submittedName>
</protein>
<dbReference type="GO" id="GO:0016020">
    <property type="term" value="C:membrane"/>
    <property type="evidence" value="ECO:0007669"/>
    <property type="project" value="UniProtKB-SubCell"/>
</dbReference>
<dbReference type="SUPFAM" id="SSF56112">
    <property type="entry name" value="Protein kinase-like (PK-like)"/>
    <property type="match status" value="1"/>
</dbReference>
<comment type="similarity">
    <text evidence="2">Belongs to the IFI6/IFI27 family.</text>
</comment>
<dbReference type="InterPro" id="IPR009311">
    <property type="entry name" value="IFI6/IFI27-like"/>
</dbReference>
<evidence type="ECO:0000256" key="3">
    <source>
        <dbReference type="ARBA" id="ARBA00022692"/>
    </source>
</evidence>
<dbReference type="Proteomes" id="UP001172101">
    <property type="component" value="Unassembled WGS sequence"/>
</dbReference>
<dbReference type="GeneID" id="85318763"/>
<dbReference type="PANTHER" id="PTHR16932">
    <property type="entry name" value="INTERFERON ALPHA-INDUCIBLE PROTEIN 27"/>
    <property type="match status" value="1"/>
</dbReference>
<reference evidence="7" key="1">
    <citation type="submission" date="2023-06" db="EMBL/GenBank/DDBJ databases">
        <title>Genome-scale phylogeny and comparative genomics of the fungal order Sordariales.</title>
        <authorList>
            <consortium name="Lawrence Berkeley National Laboratory"/>
            <person name="Hensen N."/>
            <person name="Bonometti L."/>
            <person name="Westerberg I."/>
            <person name="Brannstrom I.O."/>
            <person name="Guillou S."/>
            <person name="Cros-Aarteil S."/>
            <person name="Calhoun S."/>
            <person name="Haridas S."/>
            <person name="Kuo A."/>
            <person name="Mondo S."/>
            <person name="Pangilinan J."/>
            <person name="Riley R."/>
            <person name="LaButti K."/>
            <person name="Andreopoulos B."/>
            <person name="Lipzen A."/>
            <person name="Chen C."/>
            <person name="Yanf M."/>
            <person name="Daum C."/>
            <person name="Ng V."/>
            <person name="Clum A."/>
            <person name="Steindorff A."/>
            <person name="Ohm R."/>
            <person name="Martin F."/>
            <person name="Silar P."/>
            <person name="Natvig D."/>
            <person name="Lalanne C."/>
            <person name="Gautier V."/>
            <person name="Ament-velasquez S.L."/>
            <person name="Kruys A."/>
            <person name="Hutchinson M.I."/>
            <person name="Powell A.J."/>
            <person name="Barry K."/>
            <person name="Miller A.N."/>
            <person name="Grigoriev I.V."/>
            <person name="Debuchy R."/>
            <person name="Gladieux P."/>
            <person name="Thoren M.H."/>
            <person name="Johannesson H."/>
        </authorList>
    </citation>
    <scope>NUCLEOTIDE SEQUENCE</scope>
    <source>
        <strain evidence="7">SMH2392-1A</strain>
    </source>
</reference>
<keyword evidence="4 6" id="KW-1133">Transmembrane helix</keyword>
<feature type="transmembrane region" description="Helical" evidence="6">
    <location>
        <begin position="260"/>
        <end position="283"/>
    </location>
</feature>
<evidence type="ECO:0000313" key="8">
    <source>
        <dbReference type="Proteomes" id="UP001172101"/>
    </source>
</evidence>
<name>A0AA39ZQ09_9PEZI</name>
<evidence type="ECO:0000256" key="5">
    <source>
        <dbReference type="ARBA" id="ARBA00023136"/>
    </source>
</evidence>
<dbReference type="AlphaFoldDB" id="A0AA39ZQ09"/>